<accession>A0A084WUH3</accession>
<proteinExistence type="predicted"/>
<name>A0A084WUH3_ANOSI</name>
<gene>
    <name evidence="1" type="ORF">ZHAS_00022310</name>
</gene>
<dbReference type="VEuPathDB" id="VectorBase:ASIC022310"/>
<reference evidence="2" key="2">
    <citation type="submission" date="2020-05" db="UniProtKB">
        <authorList>
            <consortium name="EnsemblMetazoa"/>
        </authorList>
    </citation>
    <scope>IDENTIFICATION</scope>
</reference>
<keyword evidence="3" id="KW-1185">Reference proteome</keyword>
<reference evidence="1 3" key="1">
    <citation type="journal article" date="2014" name="BMC Genomics">
        <title>Genome sequence of Anopheles sinensis provides insight into genetics basis of mosquito competence for malaria parasites.</title>
        <authorList>
            <person name="Zhou D."/>
            <person name="Zhang D."/>
            <person name="Ding G."/>
            <person name="Shi L."/>
            <person name="Hou Q."/>
            <person name="Ye Y."/>
            <person name="Xu Y."/>
            <person name="Zhou H."/>
            <person name="Xiong C."/>
            <person name="Li S."/>
            <person name="Yu J."/>
            <person name="Hong S."/>
            <person name="Yu X."/>
            <person name="Zou P."/>
            <person name="Chen C."/>
            <person name="Chang X."/>
            <person name="Wang W."/>
            <person name="Lv Y."/>
            <person name="Sun Y."/>
            <person name="Ma L."/>
            <person name="Shen B."/>
            <person name="Zhu C."/>
        </authorList>
    </citation>
    <scope>NUCLEOTIDE SEQUENCE [LARGE SCALE GENOMIC DNA]</scope>
</reference>
<protein>
    <submittedName>
        <fullName evidence="1 2">Uncharacterized protein</fullName>
    </submittedName>
</protein>
<evidence type="ECO:0000313" key="1">
    <source>
        <dbReference type="EMBL" id="KFB53867.1"/>
    </source>
</evidence>
<sequence length="108" mass="11588">MVPIVACLPGITPAAATTSYRNVAGWAENHHTTVRRRQRPEAATGRWPKEGSLVEVYQYGASAETIINHTQHIGAAWHQLARAYIHIVGSAPPPAKKKGPSVDGTLDG</sequence>
<dbReference type="AlphaFoldDB" id="A0A084WUH3"/>
<evidence type="ECO:0000313" key="2">
    <source>
        <dbReference type="EnsemblMetazoa" id="ASIC022310-PA"/>
    </source>
</evidence>
<dbReference type="EnsemblMetazoa" id="ASIC022310-RA">
    <property type="protein sequence ID" value="ASIC022310-PA"/>
    <property type="gene ID" value="ASIC022310"/>
</dbReference>
<evidence type="ECO:0000313" key="3">
    <source>
        <dbReference type="Proteomes" id="UP000030765"/>
    </source>
</evidence>
<dbReference type="Proteomes" id="UP000030765">
    <property type="component" value="Unassembled WGS sequence"/>
</dbReference>
<dbReference type="EMBL" id="ATLV01027085">
    <property type="status" value="NOT_ANNOTATED_CDS"/>
    <property type="molecule type" value="Genomic_DNA"/>
</dbReference>
<organism evidence="1">
    <name type="scientific">Anopheles sinensis</name>
    <name type="common">Mosquito</name>
    <dbReference type="NCBI Taxonomy" id="74873"/>
    <lineage>
        <taxon>Eukaryota</taxon>
        <taxon>Metazoa</taxon>
        <taxon>Ecdysozoa</taxon>
        <taxon>Arthropoda</taxon>
        <taxon>Hexapoda</taxon>
        <taxon>Insecta</taxon>
        <taxon>Pterygota</taxon>
        <taxon>Neoptera</taxon>
        <taxon>Endopterygota</taxon>
        <taxon>Diptera</taxon>
        <taxon>Nematocera</taxon>
        <taxon>Culicoidea</taxon>
        <taxon>Culicidae</taxon>
        <taxon>Anophelinae</taxon>
        <taxon>Anopheles</taxon>
    </lineage>
</organism>
<dbReference type="EMBL" id="KE525423">
    <property type="protein sequence ID" value="KFB53867.1"/>
    <property type="molecule type" value="Genomic_DNA"/>
</dbReference>